<dbReference type="Gene3D" id="3.40.50.300">
    <property type="entry name" value="P-loop containing nucleotide triphosphate hydrolases"/>
    <property type="match status" value="1"/>
</dbReference>
<evidence type="ECO:0000259" key="5">
    <source>
        <dbReference type="Pfam" id="PF18052"/>
    </source>
</evidence>
<evidence type="ECO:0000313" key="7">
    <source>
        <dbReference type="Proteomes" id="UP001187192"/>
    </source>
</evidence>
<protein>
    <submittedName>
        <fullName evidence="6">Uncharacterized protein</fullName>
    </submittedName>
</protein>
<comment type="caution">
    <text evidence="6">The sequence shown here is derived from an EMBL/GenBank/DDBJ whole genome shotgun (WGS) entry which is preliminary data.</text>
</comment>
<dbReference type="GO" id="GO:0043531">
    <property type="term" value="F:ADP binding"/>
    <property type="evidence" value="ECO:0007669"/>
    <property type="project" value="InterPro"/>
</dbReference>
<gene>
    <name evidence="6" type="ORF">TIFTF001_036707</name>
</gene>
<keyword evidence="1" id="KW-0677">Repeat</keyword>
<dbReference type="InterPro" id="IPR041118">
    <property type="entry name" value="Rx_N"/>
</dbReference>
<dbReference type="EMBL" id="BTGU01000482">
    <property type="protein sequence ID" value="GMN67649.1"/>
    <property type="molecule type" value="Genomic_DNA"/>
</dbReference>
<dbReference type="GO" id="GO:0006952">
    <property type="term" value="P:defense response"/>
    <property type="evidence" value="ECO:0007669"/>
    <property type="project" value="UniProtKB-KW"/>
</dbReference>
<name>A0AA88EEA1_FICCA</name>
<dbReference type="InterPro" id="IPR027417">
    <property type="entry name" value="P-loop_NTPase"/>
</dbReference>
<dbReference type="PANTHER" id="PTHR19338:SF73">
    <property type="entry name" value="DISEASE RESISTANCE PROTEIN RGA2-LIKE"/>
    <property type="match status" value="1"/>
</dbReference>
<reference evidence="6" key="1">
    <citation type="submission" date="2023-07" db="EMBL/GenBank/DDBJ databases">
        <title>draft genome sequence of fig (Ficus carica).</title>
        <authorList>
            <person name="Takahashi T."/>
            <person name="Nishimura K."/>
        </authorList>
    </citation>
    <scope>NUCLEOTIDE SEQUENCE</scope>
</reference>
<proteinExistence type="predicted"/>
<organism evidence="6 7">
    <name type="scientific">Ficus carica</name>
    <name type="common">Common fig</name>
    <dbReference type="NCBI Taxonomy" id="3494"/>
    <lineage>
        <taxon>Eukaryota</taxon>
        <taxon>Viridiplantae</taxon>
        <taxon>Streptophyta</taxon>
        <taxon>Embryophyta</taxon>
        <taxon>Tracheophyta</taxon>
        <taxon>Spermatophyta</taxon>
        <taxon>Magnoliopsida</taxon>
        <taxon>eudicotyledons</taxon>
        <taxon>Gunneridae</taxon>
        <taxon>Pentapetalae</taxon>
        <taxon>rosids</taxon>
        <taxon>fabids</taxon>
        <taxon>Rosales</taxon>
        <taxon>Moraceae</taxon>
        <taxon>Ficeae</taxon>
        <taxon>Ficus</taxon>
    </lineage>
</organism>
<evidence type="ECO:0000256" key="1">
    <source>
        <dbReference type="ARBA" id="ARBA00022737"/>
    </source>
</evidence>
<dbReference type="AlphaFoldDB" id="A0AA88EEA1"/>
<feature type="domain" description="Disease resistance N-terminal" evidence="5">
    <location>
        <begin position="29"/>
        <end position="97"/>
    </location>
</feature>
<keyword evidence="3" id="KW-0611">Plant defense</keyword>
<evidence type="ECO:0000256" key="2">
    <source>
        <dbReference type="ARBA" id="ARBA00022741"/>
    </source>
</evidence>
<dbReference type="SUPFAM" id="SSF52540">
    <property type="entry name" value="P-loop containing nucleoside triphosphate hydrolases"/>
    <property type="match status" value="1"/>
</dbReference>
<accession>A0AA88EEA1</accession>
<keyword evidence="2" id="KW-0547">Nucleotide-binding</keyword>
<dbReference type="Gene3D" id="1.20.5.4130">
    <property type="match status" value="1"/>
</dbReference>
<dbReference type="Pfam" id="PF00931">
    <property type="entry name" value="NB-ARC"/>
    <property type="match status" value="1"/>
</dbReference>
<dbReference type="Pfam" id="PF18052">
    <property type="entry name" value="Rx_N"/>
    <property type="match status" value="1"/>
</dbReference>
<evidence type="ECO:0000313" key="6">
    <source>
        <dbReference type="EMBL" id="GMN67649.1"/>
    </source>
</evidence>
<keyword evidence="7" id="KW-1185">Reference proteome</keyword>
<evidence type="ECO:0000259" key="4">
    <source>
        <dbReference type="Pfam" id="PF00931"/>
    </source>
</evidence>
<evidence type="ECO:0000256" key="3">
    <source>
        <dbReference type="ARBA" id="ARBA00022821"/>
    </source>
</evidence>
<sequence>MRFSWRYNANATERSMLTSQYKKLVLDFFRKKKLNPGLLKNLEILLISAEAVLDDAEGKQLGNPHVRKWLLQLKEVIYTAEDLMIEICHECLPTDVECESSSRPTKVMRLTLPAFSKTGCEKEMETKIQEIIDTLKLLLEQKTHLGLERSTHNGSFYSQRLLATSLVEELDVYGRDDEKEKIIYLLLSNDDSGNKIHVIPIVGMGGIDKTTLARLVYDNDRVSKSFDVKAWVTVSHNFDTLKITKTILQGVEKSESHAHDVGKIGSV</sequence>
<dbReference type="Proteomes" id="UP001187192">
    <property type="component" value="Unassembled WGS sequence"/>
</dbReference>
<dbReference type="InterPro" id="IPR002182">
    <property type="entry name" value="NB-ARC"/>
</dbReference>
<feature type="domain" description="NB-ARC" evidence="4">
    <location>
        <begin position="176"/>
        <end position="257"/>
    </location>
</feature>
<dbReference type="PANTHER" id="PTHR19338">
    <property type="entry name" value="TRANSLOCASE OF INNER MITOCHONDRIAL MEMBRANE 13 HOMOLOG"/>
    <property type="match status" value="1"/>
</dbReference>